<keyword evidence="1" id="KW-0812">Transmembrane</keyword>
<proteinExistence type="predicted"/>
<protein>
    <submittedName>
        <fullName evidence="2">Uncharacterized protein</fullName>
    </submittedName>
</protein>
<reference evidence="2 3" key="1">
    <citation type="submission" date="2015-09" db="EMBL/GenBank/DDBJ databases">
        <title>Genome sequencing project for genomic taxonomy and phylogenomics of Bacillus-like bacteria.</title>
        <authorList>
            <person name="Liu B."/>
            <person name="Wang J."/>
            <person name="Zhu Y."/>
            <person name="Liu G."/>
            <person name="Chen Q."/>
            <person name="Chen Z."/>
            <person name="Lan J."/>
            <person name="Che J."/>
            <person name="Ge C."/>
            <person name="Shi H."/>
            <person name="Pan Z."/>
            <person name="Liu X."/>
        </authorList>
    </citation>
    <scope>NUCLEOTIDE SEQUENCE [LARGE SCALE GENOMIC DNA]</scope>
    <source>
        <strain evidence="2 3">LMG 18435</strain>
    </source>
</reference>
<sequence>MRILGILFKQNKILNLLAILVSILFFTLIFVFVVNVNQTNIEIKTTKNFEGKNIYQVSDSLIGEKEKTFFKNTKGYDLLNEFNHELSRSHEFTYYTATWQPIGVAGFKGNHSFDPNYQISGQSTPTYELNNKTYSFVLAIQANKAVFDINNLQIDMGRQFTQDEYKYKENSSPIPVLLGGQYRDLYQIGSKINIFLYNKELKGKVIGFLESHQKIMTANQPELILDNYMILPAITFSENPSNYLMHNPKDELFVKASLLAGTDSILLTKQSPVKIRKKTDQIAAKTGFRDFQLIGASSLAINALVSMTKTNMSLIVIAITLLFFITLITFLYTLHLKMKKNIDSYLVLLISGANMLHIKKYVRDEFLLLSLIGTIIPIIPLLILTGWSFSTLLIYLFFSIGCILVISQLIKYYINKEFTNIDIVQHLKR</sequence>
<keyword evidence="3" id="KW-1185">Reference proteome</keyword>
<dbReference type="PATRIC" id="fig|157838.3.peg.2228"/>
<evidence type="ECO:0000313" key="3">
    <source>
        <dbReference type="Proteomes" id="UP000051888"/>
    </source>
</evidence>
<keyword evidence="1" id="KW-0472">Membrane</keyword>
<name>A0A0Q3WX59_9BACI</name>
<feature type="transmembrane region" description="Helical" evidence="1">
    <location>
        <begin position="393"/>
        <end position="414"/>
    </location>
</feature>
<dbReference type="AlphaFoldDB" id="A0A0Q3WX59"/>
<dbReference type="RefSeq" id="WP_055739555.1">
    <property type="nucleotide sequence ID" value="NZ_JAAIWL010000001.1"/>
</dbReference>
<dbReference type="EMBL" id="LJJC01000004">
    <property type="protein sequence ID" value="KQL53820.1"/>
    <property type="molecule type" value="Genomic_DNA"/>
</dbReference>
<dbReference type="STRING" id="157838.AN964_10135"/>
<evidence type="ECO:0000313" key="2">
    <source>
        <dbReference type="EMBL" id="KQL53820.1"/>
    </source>
</evidence>
<comment type="caution">
    <text evidence="2">The sequence shown here is derived from an EMBL/GenBank/DDBJ whole genome shotgun (WGS) entry which is preliminary data.</text>
</comment>
<feature type="transmembrane region" description="Helical" evidence="1">
    <location>
        <begin position="366"/>
        <end position="387"/>
    </location>
</feature>
<gene>
    <name evidence="2" type="ORF">AN964_10135</name>
</gene>
<dbReference type="Proteomes" id="UP000051888">
    <property type="component" value="Unassembled WGS sequence"/>
</dbReference>
<accession>A0A0Q3WX59</accession>
<evidence type="ECO:0000256" key="1">
    <source>
        <dbReference type="SAM" id="Phobius"/>
    </source>
</evidence>
<feature type="transmembrane region" description="Helical" evidence="1">
    <location>
        <begin position="312"/>
        <end position="334"/>
    </location>
</feature>
<organism evidence="2 3">
    <name type="scientific">Heyndrickxia shackletonii</name>
    <dbReference type="NCBI Taxonomy" id="157838"/>
    <lineage>
        <taxon>Bacteria</taxon>
        <taxon>Bacillati</taxon>
        <taxon>Bacillota</taxon>
        <taxon>Bacilli</taxon>
        <taxon>Bacillales</taxon>
        <taxon>Bacillaceae</taxon>
        <taxon>Heyndrickxia</taxon>
    </lineage>
</organism>
<dbReference type="OrthoDB" id="5022643at2"/>
<feature type="transmembrane region" description="Helical" evidence="1">
    <location>
        <begin position="12"/>
        <end position="34"/>
    </location>
</feature>
<keyword evidence="1" id="KW-1133">Transmembrane helix</keyword>